<dbReference type="RefSeq" id="WP_099903421.1">
    <property type="nucleotide sequence ID" value="NZ_BPQJ01000007.1"/>
</dbReference>
<proteinExistence type="predicted"/>
<evidence type="ECO:0000256" key="1">
    <source>
        <dbReference type="SAM" id="MobiDB-lite"/>
    </source>
</evidence>
<gene>
    <name evidence="2" type="ORF">MPEAHAMD_2009</name>
</gene>
<dbReference type="InterPro" id="IPR011660">
    <property type="entry name" value="VapB-like"/>
</dbReference>
<dbReference type="EMBL" id="BPQJ01000007">
    <property type="protein sequence ID" value="GJD61861.1"/>
    <property type="molecule type" value="Genomic_DNA"/>
</dbReference>
<dbReference type="AlphaFoldDB" id="A0AA37H9L1"/>
<evidence type="ECO:0000313" key="2">
    <source>
        <dbReference type="EMBL" id="GJD61861.1"/>
    </source>
</evidence>
<reference evidence="2" key="1">
    <citation type="journal article" date="2016" name="Front. Microbiol.">
        <title>Genome Sequence of the Piezophilic, Mesophilic Sulfate-Reducing Bacterium Desulfovibrio indicus J2T.</title>
        <authorList>
            <person name="Cao J."/>
            <person name="Maignien L."/>
            <person name="Shao Z."/>
            <person name="Alain K."/>
            <person name="Jebbar M."/>
        </authorList>
    </citation>
    <scope>NUCLEOTIDE SEQUENCE</scope>
    <source>
        <strain evidence="2">JCM 32048</strain>
    </source>
</reference>
<name>A0AA37H9L1_9HYPH</name>
<evidence type="ECO:0008006" key="4">
    <source>
        <dbReference type="Google" id="ProtNLM"/>
    </source>
</evidence>
<evidence type="ECO:0000313" key="3">
    <source>
        <dbReference type="Proteomes" id="UP001055286"/>
    </source>
</evidence>
<accession>A0AA37H9L1</accession>
<sequence length="95" mass="10202">MAEPLIIDSDEPLRLARRLAERLGTTPDDAVAQALRAYDKAPAATRPLIASWQTLGDREAVIADIVARGAAVRAKLPPGTNSDHSDLYDESGLPR</sequence>
<organism evidence="2 3">
    <name type="scientific">Methylobacterium frigidaeris</name>
    <dbReference type="NCBI Taxonomy" id="2038277"/>
    <lineage>
        <taxon>Bacteria</taxon>
        <taxon>Pseudomonadati</taxon>
        <taxon>Pseudomonadota</taxon>
        <taxon>Alphaproteobacteria</taxon>
        <taxon>Hyphomicrobiales</taxon>
        <taxon>Methylobacteriaceae</taxon>
        <taxon>Methylobacterium</taxon>
    </lineage>
</organism>
<dbReference type="Pfam" id="PF07704">
    <property type="entry name" value="PSK_trans_fac"/>
    <property type="match status" value="1"/>
</dbReference>
<keyword evidence="3" id="KW-1185">Reference proteome</keyword>
<reference evidence="2" key="2">
    <citation type="submission" date="2021-08" db="EMBL/GenBank/DDBJ databases">
        <authorList>
            <person name="Tani A."/>
            <person name="Ola A."/>
            <person name="Ogura Y."/>
            <person name="Katsura K."/>
            <person name="Hayashi T."/>
        </authorList>
    </citation>
    <scope>NUCLEOTIDE SEQUENCE</scope>
    <source>
        <strain evidence="2">JCM 32048</strain>
    </source>
</reference>
<comment type="caution">
    <text evidence="2">The sequence shown here is derived from an EMBL/GenBank/DDBJ whole genome shotgun (WGS) entry which is preliminary data.</text>
</comment>
<protein>
    <recommendedName>
        <fullName evidence="4">Transcription factor</fullName>
    </recommendedName>
</protein>
<feature type="region of interest" description="Disordered" evidence="1">
    <location>
        <begin position="75"/>
        <end position="95"/>
    </location>
</feature>
<dbReference type="Proteomes" id="UP001055286">
    <property type="component" value="Unassembled WGS sequence"/>
</dbReference>